<name>A0AAW3T4A1_9MICO</name>
<organism evidence="2 3">
    <name type="scientific">Curtobacterium pusillum</name>
    <dbReference type="NCBI Taxonomy" id="69373"/>
    <lineage>
        <taxon>Bacteria</taxon>
        <taxon>Bacillati</taxon>
        <taxon>Actinomycetota</taxon>
        <taxon>Actinomycetes</taxon>
        <taxon>Micrococcales</taxon>
        <taxon>Microbacteriaceae</taxon>
        <taxon>Curtobacterium</taxon>
    </lineage>
</organism>
<dbReference type="AlphaFoldDB" id="A0AAW3T4A1"/>
<protein>
    <submittedName>
        <fullName evidence="2">Uncharacterized protein</fullName>
    </submittedName>
</protein>
<feature type="compositionally biased region" description="Polar residues" evidence="1">
    <location>
        <begin position="1"/>
        <end position="14"/>
    </location>
</feature>
<dbReference type="EMBL" id="JACGXP010000001">
    <property type="protein sequence ID" value="MBA8989707.1"/>
    <property type="molecule type" value="Genomic_DNA"/>
</dbReference>
<reference evidence="2 3" key="1">
    <citation type="submission" date="2020-07" db="EMBL/GenBank/DDBJ databases">
        <title>Above-ground endophytic microbial communities from plants in different locations in the United States.</title>
        <authorList>
            <person name="Frank C."/>
        </authorList>
    </citation>
    <scope>NUCLEOTIDE SEQUENCE [LARGE SCALE GENOMIC DNA]</scope>
    <source>
        <strain evidence="2 3">WPL5_2</strain>
    </source>
</reference>
<evidence type="ECO:0000256" key="1">
    <source>
        <dbReference type="SAM" id="MobiDB-lite"/>
    </source>
</evidence>
<feature type="compositionally biased region" description="Basic and acidic residues" evidence="1">
    <location>
        <begin position="15"/>
        <end position="26"/>
    </location>
</feature>
<dbReference type="Proteomes" id="UP000590225">
    <property type="component" value="Unassembled WGS sequence"/>
</dbReference>
<comment type="caution">
    <text evidence="2">The sequence shown here is derived from an EMBL/GenBank/DDBJ whole genome shotgun (WGS) entry which is preliminary data.</text>
</comment>
<gene>
    <name evidence="2" type="ORF">FHW23_000939</name>
</gene>
<evidence type="ECO:0000313" key="2">
    <source>
        <dbReference type="EMBL" id="MBA8989707.1"/>
    </source>
</evidence>
<feature type="region of interest" description="Disordered" evidence="1">
    <location>
        <begin position="1"/>
        <end position="50"/>
    </location>
</feature>
<proteinExistence type="predicted"/>
<sequence length="50" mass="5418">MSQSTRSGSKSAQKLSHDEQEVKDALLGRSNGSAPWIFDQLDAAEDRATP</sequence>
<evidence type="ECO:0000313" key="3">
    <source>
        <dbReference type="Proteomes" id="UP000590225"/>
    </source>
</evidence>
<accession>A0AAW3T4A1</accession>
<dbReference type="RefSeq" id="WP_182515315.1">
    <property type="nucleotide sequence ID" value="NZ_JACGXP010000001.1"/>
</dbReference>